<dbReference type="HAMAP" id="MF_00859">
    <property type="entry name" value="RuBisCO_S_bact"/>
    <property type="match status" value="1"/>
</dbReference>
<dbReference type="InterPro" id="IPR046960">
    <property type="entry name" value="PPR_At4g14850-like_plant"/>
</dbReference>
<keyword evidence="2 8" id="KW-0602">Photosynthesis</keyword>
<dbReference type="Pfam" id="PF01535">
    <property type="entry name" value="PPR"/>
    <property type="match status" value="3"/>
</dbReference>
<evidence type="ECO:0000313" key="13">
    <source>
        <dbReference type="Proteomes" id="UP000525078"/>
    </source>
</evidence>
<comment type="caution">
    <text evidence="12">The sequence shown here is derived from an EMBL/GenBank/DDBJ whole genome shotgun (WGS) entry which is preliminary data.</text>
</comment>
<keyword evidence="5" id="KW-0677">Repeat</keyword>
<dbReference type="GO" id="GO:0003723">
    <property type="term" value="F:RNA binding"/>
    <property type="evidence" value="ECO:0007669"/>
    <property type="project" value="InterPro"/>
</dbReference>
<evidence type="ECO:0000256" key="1">
    <source>
        <dbReference type="ARBA" id="ARBA00022528"/>
    </source>
</evidence>
<reference evidence="12 13" key="1">
    <citation type="journal article" date="2020" name="bioRxiv">
        <title>Sequence and annotation of 42 cannabis genomes reveals extensive copy number variation in cannabinoid synthesis and pathogen resistance genes.</title>
        <authorList>
            <person name="Mckernan K.J."/>
            <person name="Helbert Y."/>
            <person name="Kane L.T."/>
            <person name="Ebling H."/>
            <person name="Zhang L."/>
            <person name="Liu B."/>
            <person name="Eaton Z."/>
            <person name="Mclaughlin S."/>
            <person name="Kingan S."/>
            <person name="Baybayan P."/>
            <person name="Concepcion G."/>
            <person name="Jordan M."/>
            <person name="Riva A."/>
            <person name="Barbazuk W."/>
            <person name="Harkins T."/>
        </authorList>
    </citation>
    <scope>NUCLEOTIDE SEQUENCE [LARGE SCALE GENOMIC DNA]</scope>
    <source>
        <strain evidence="13">cv. Jamaican Lion 4</strain>
        <tissue evidence="12">Leaf</tissue>
    </source>
</reference>
<dbReference type="Pfam" id="PF12854">
    <property type="entry name" value="PPR_1"/>
    <property type="match status" value="1"/>
</dbReference>
<keyword evidence="6 8" id="KW-0601">Photorespiration</keyword>
<feature type="repeat" description="PPR" evidence="9">
    <location>
        <begin position="83"/>
        <end position="117"/>
    </location>
</feature>
<evidence type="ECO:0000256" key="4">
    <source>
        <dbReference type="ARBA" id="ARBA00022640"/>
    </source>
</evidence>
<dbReference type="PANTHER" id="PTHR47926">
    <property type="entry name" value="PENTATRICOPEPTIDE REPEAT-CONTAINING PROTEIN"/>
    <property type="match status" value="1"/>
</dbReference>
<dbReference type="InterPro" id="IPR002885">
    <property type="entry name" value="PPR_rpt"/>
</dbReference>
<keyword evidence="7 8" id="KW-0120">Carbon dioxide fixation</keyword>
<evidence type="ECO:0000256" key="10">
    <source>
        <dbReference type="RuleBase" id="RU003627"/>
    </source>
</evidence>
<feature type="repeat" description="PPR" evidence="9">
    <location>
        <begin position="181"/>
        <end position="215"/>
    </location>
</feature>
<dbReference type="SMART" id="SM00961">
    <property type="entry name" value="RuBisCO_small"/>
    <property type="match status" value="1"/>
</dbReference>
<dbReference type="GO" id="GO:0009451">
    <property type="term" value="P:RNA modification"/>
    <property type="evidence" value="ECO:0007669"/>
    <property type="project" value="InterPro"/>
</dbReference>
<evidence type="ECO:0000256" key="5">
    <source>
        <dbReference type="ARBA" id="ARBA00022737"/>
    </source>
</evidence>
<comment type="subcellular location">
    <subcellularLocation>
        <location evidence="8">Plastid</location>
        <location evidence="8">Chloroplast</location>
    </subcellularLocation>
</comment>
<keyword evidence="3 8" id="KW-0113">Calvin cycle</keyword>
<dbReference type="InterPro" id="IPR036385">
    <property type="entry name" value="RuBisCO_ssu_sf"/>
</dbReference>
<dbReference type="GO" id="GO:0016984">
    <property type="term" value="F:ribulose-bisphosphate carboxylase activity"/>
    <property type="evidence" value="ECO:0007669"/>
    <property type="project" value="UniProtKB-UniRule"/>
</dbReference>
<comment type="miscellaneous">
    <text evidence="8">The basic functional RuBisCO is composed of a large chain homodimer in a 'head-to-tail' conformation. In form I RuBisCO this homodimer is arranged in a barrel-like tetramer with the small subunits forming a tetrameric 'cap' on each end of the 'barrel'.</text>
</comment>
<dbReference type="FunFam" id="3.30.190.10:FF:000001">
    <property type="entry name" value="Ribulose bisphosphate carboxylase small chain, chloroplastic"/>
    <property type="match status" value="1"/>
</dbReference>
<dbReference type="PRINTS" id="PR00152">
    <property type="entry name" value="RUBISCOSMALL"/>
</dbReference>
<gene>
    <name evidence="8" type="primary">RBCS</name>
    <name evidence="12" type="ORF">F8388_008379</name>
</gene>
<dbReference type="InterPro" id="IPR000894">
    <property type="entry name" value="RuBisCO_ssu_dom"/>
</dbReference>
<dbReference type="Gene3D" id="1.25.40.10">
    <property type="entry name" value="Tetratricopeptide repeat domain"/>
    <property type="match status" value="3"/>
</dbReference>
<dbReference type="FunFam" id="1.25.40.10:FF:000184">
    <property type="entry name" value="Pentatricopeptide repeat-containing protein, chloroplastic"/>
    <property type="match status" value="1"/>
</dbReference>
<feature type="repeat" description="PPR" evidence="9">
    <location>
        <begin position="314"/>
        <end position="348"/>
    </location>
</feature>
<comment type="similarity">
    <text evidence="8 10">Belongs to the RuBisCO small chain family.</text>
</comment>
<organism evidence="12 13">
    <name type="scientific">Cannabis sativa</name>
    <name type="common">Hemp</name>
    <name type="synonym">Marijuana</name>
    <dbReference type="NCBI Taxonomy" id="3483"/>
    <lineage>
        <taxon>Eukaryota</taxon>
        <taxon>Viridiplantae</taxon>
        <taxon>Streptophyta</taxon>
        <taxon>Embryophyta</taxon>
        <taxon>Tracheophyta</taxon>
        <taxon>Spermatophyta</taxon>
        <taxon>Magnoliopsida</taxon>
        <taxon>eudicotyledons</taxon>
        <taxon>Gunneridae</taxon>
        <taxon>Pentapetalae</taxon>
        <taxon>rosids</taxon>
        <taxon>fabids</taxon>
        <taxon>Rosales</taxon>
        <taxon>Cannabaceae</taxon>
        <taxon>Cannabis</taxon>
    </lineage>
</organism>
<dbReference type="Pfam" id="PF00101">
    <property type="entry name" value="RuBisCO_small"/>
    <property type="match status" value="1"/>
</dbReference>
<dbReference type="InterPro" id="IPR024681">
    <property type="entry name" value="RuBisCO_ssu"/>
</dbReference>
<dbReference type="NCBIfam" id="TIGR00756">
    <property type="entry name" value="PPR"/>
    <property type="match status" value="3"/>
</dbReference>
<dbReference type="GO" id="GO:0009853">
    <property type="term" value="P:photorespiration"/>
    <property type="evidence" value="ECO:0007669"/>
    <property type="project" value="UniProtKB-UniRule"/>
</dbReference>
<dbReference type="EMBL" id="JAATIP010000301">
    <property type="protein sequence ID" value="KAF4352958.1"/>
    <property type="molecule type" value="Genomic_DNA"/>
</dbReference>
<evidence type="ECO:0000256" key="2">
    <source>
        <dbReference type="ARBA" id="ARBA00022531"/>
    </source>
</evidence>
<comment type="subunit">
    <text evidence="8 10">Heterohexadecamer of 8 large and 8 small subunits.</text>
</comment>
<keyword evidence="1 8" id="KW-0150">Chloroplast</keyword>
<evidence type="ECO:0000259" key="11">
    <source>
        <dbReference type="SMART" id="SM00961"/>
    </source>
</evidence>
<dbReference type="GO" id="GO:0009507">
    <property type="term" value="C:chloroplast"/>
    <property type="evidence" value="ECO:0007669"/>
    <property type="project" value="UniProtKB-SubCell"/>
</dbReference>
<dbReference type="SUPFAM" id="SSF55239">
    <property type="entry name" value="RuBisCO, small subunit"/>
    <property type="match status" value="1"/>
</dbReference>
<dbReference type="Proteomes" id="UP000525078">
    <property type="component" value="Unassembled WGS sequence"/>
</dbReference>
<dbReference type="PANTHER" id="PTHR47926:SF350">
    <property type="entry name" value="(WILD MALAYSIAN BANANA) HYPOTHETICAL PROTEIN"/>
    <property type="match status" value="1"/>
</dbReference>
<comment type="function">
    <text evidence="8 10">RuBisCO catalyzes two reactions: the carboxylation of D-ribulose 1,5-bisphosphate, the primary event in carbon dioxide fixation, as well as the oxidative fragmentation of the pentose substrate. Both reactions occur simultaneously and in competition at the same active site. Although the small subunit is not catalytic it is essential for maximal activity.</text>
</comment>
<evidence type="ECO:0000256" key="3">
    <source>
        <dbReference type="ARBA" id="ARBA00022567"/>
    </source>
</evidence>
<name>A0A7J6E3J0_CANSA</name>
<keyword evidence="4 8" id="KW-0934">Plastid</keyword>
<dbReference type="Pfam" id="PF13041">
    <property type="entry name" value="PPR_2"/>
    <property type="match status" value="2"/>
</dbReference>
<dbReference type="Pfam" id="PF20431">
    <property type="entry name" value="E_motif"/>
    <property type="match status" value="1"/>
</dbReference>
<evidence type="ECO:0000256" key="8">
    <source>
        <dbReference type="HAMAP-Rule" id="MF_00860"/>
    </source>
</evidence>
<evidence type="ECO:0000256" key="6">
    <source>
        <dbReference type="ARBA" id="ARBA00023238"/>
    </source>
</evidence>
<dbReference type="InterPro" id="IPR011990">
    <property type="entry name" value="TPR-like_helical_dom_sf"/>
</dbReference>
<evidence type="ECO:0000256" key="7">
    <source>
        <dbReference type="ARBA" id="ARBA00023300"/>
    </source>
</evidence>
<feature type="domain" description="Ribulose bisphosphate carboxylase small subunit" evidence="11">
    <location>
        <begin position="626"/>
        <end position="734"/>
    </location>
</feature>
<dbReference type="AlphaFoldDB" id="A0A7J6E3J0"/>
<dbReference type="InterPro" id="IPR046848">
    <property type="entry name" value="E_motif"/>
</dbReference>
<dbReference type="Gene3D" id="3.30.190.10">
    <property type="entry name" value="Ribulose bisphosphate carboxylase, small subunit"/>
    <property type="match status" value="1"/>
</dbReference>
<protein>
    <recommendedName>
        <fullName evidence="8">Ribulose bisphosphate carboxylase small subunit, chloroplastic</fullName>
        <shortName evidence="8">RuBisCO small subunit</shortName>
    </recommendedName>
</protein>
<dbReference type="PROSITE" id="PS51375">
    <property type="entry name" value="PPR"/>
    <property type="match status" value="3"/>
</dbReference>
<dbReference type="GO" id="GO:0019253">
    <property type="term" value="P:reductive pentose-phosphate cycle"/>
    <property type="evidence" value="ECO:0007669"/>
    <property type="project" value="UniProtKB-UniRule"/>
</dbReference>
<proteinExistence type="inferred from homology"/>
<dbReference type="CDD" id="cd03527">
    <property type="entry name" value="RuBisCO_small"/>
    <property type="match status" value="1"/>
</dbReference>
<accession>A0A7J6E3J0</accession>
<evidence type="ECO:0000313" key="12">
    <source>
        <dbReference type="EMBL" id="KAF4352958.1"/>
    </source>
</evidence>
<sequence length="735" mass="83142">MNKTLLTSISITHSPSCLLLRLLQTCSTMEHLNQIHAHTITQGLSRFTYIASKLLAFSASLSSSNSGHLGYAQKLFDQITTPNVFDFNSMLMGFSKISNFEKGLSLYTKMRRIGVDPNSRTFTVLVKACFVVSLLGQLHGQIVRFGHCSDAYVTSSVISTYSKFGSMELARRVFDQSVDKNVVCWTSLLSGYCNNGLISEARQVFDEMPMRNDVSYSAMVSGYVRNNCFYEAIELFRELKTCSNVNLKGSLLVSGLNACGSVGAFQEGKWVHLFIDKIGIEYELELSTALIDFYAKCGFIRDAQEVFDKMGYKDVTAWTAMIVGLAVNGENYLGLELFREMEEKGPKPNAVTFIGVLTACNHETLVDKAWVFLGRMFKVYRISPEIEHYGCMVDLLARSGRVKEAEMLIKHMPMKPDGAIWGSMLKGCLVHGYVELGEMVGKVLIELEPKHSGRYVVLANMYATIGSWEEVIRVRKMMKERDVVTISGWSFIEISGVVHKFVADDKSHSQSRNIYCVLDQLKRELKSSSIAQFSTMYFYQFLMNKGKERKYYNTAIIFFLLLTKFEVRMSATSFTAPAAVSGYVGLRSNFTELLPAKDSVGWTRKTVSNGSKTHCMKTWNPINNKKFEALSYLPPLSDDSIAKEINYMIRKGWIPCLEFDEVGHVYRENSKMPGYYDGRYWTMWKLPMFGCNDSSQVLSEIHDCKKAFPTAYIRCLAFDNIHQGQCMSFVIQKPT</sequence>
<evidence type="ECO:0000256" key="9">
    <source>
        <dbReference type="PROSITE-ProRule" id="PRU00708"/>
    </source>
</evidence>